<protein>
    <submittedName>
        <fullName evidence="1">Uncharacterized protein</fullName>
    </submittedName>
</protein>
<dbReference type="AlphaFoldDB" id="A0A7C6E9E3"/>
<organism evidence="1">
    <name type="scientific">candidate division WOR-3 bacterium</name>
    <dbReference type="NCBI Taxonomy" id="2052148"/>
    <lineage>
        <taxon>Bacteria</taxon>
        <taxon>Bacteria division WOR-3</taxon>
    </lineage>
</organism>
<dbReference type="EMBL" id="DTLI01000022">
    <property type="protein sequence ID" value="HHS51414.1"/>
    <property type="molecule type" value="Genomic_DNA"/>
</dbReference>
<proteinExistence type="predicted"/>
<reference evidence="1" key="1">
    <citation type="journal article" date="2020" name="mSystems">
        <title>Genome- and Community-Level Interaction Insights into Carbon Utilization and Element Cycling Functions of Hydrothermarchaeota in Hydrothermal Sediment.</title>
        <authorList>
            <person name="Zhou Z."/>
            <person name="Liu Y."/>
            <person name="Xu W."/>
            <person name="Pan J."/>
            <person name="Luo Z.H."/>
            <person name="Li M."/>
        </authorList>
    </citation>
    <scope>NUCLEOTIDE SEQUENCE [LARGE SCALE GENOMIC DNA]</scope>
    <source>
        <strain evidence="1">SpSt-876</strain>
    </source>
</reference>
<gene>
    <name evidence="1" type="ORF">ENW73_00905</name>
</gene>
<comment type="caution">
    <text evidence="1">The sequence shown here is derived from an EMBL/GenBank/DDBJ whole genome shotgun (WGS) entry which is preliminary data.</text>
</comment>
<accession>A0A7C6E9E3</accession>
<sequence length="285" mass="33293">MEKDTLLEAIAPVKPNWLTETPERPGYKCFVGKGEKMKEKEAEEEAIMNMLERYAQFLGADYRILTQIHREEIAQKSDIYQTRGIVKTDAEILAGIITAGSEIKKRYWEKWQKMSGKSIEYPYYKYWVLGEVEDSFIKEERERIKAIRLTGFDELMQDIPPNSNLSVEIRENKGKYKVGDELVIRFWSNESCYCYILNFYGEGKVRKLYSDRLDKDIENVLKATAEYCGKPEEIIKFVVSNKSLDIDKALNEVYPMSIIKNLRSQAKELEARYAEKSILIFIVPK</sequence>
<evidence type="ECO:0000313" key="1">
    <source>
        <dbReference type="EMBL" id="HHS51414.1"/>
    </source>
</evidence>
<name>A0A7C6E9E3_UNCW3</name>